<proteinExistence type="predicted"/>
<name>A0A6G1EPZ5_9ORYZ</name>
<dbReference type="EMBL" id="SPHZ02000003">
    <property type="protein sequence ID" value="KAF0926691.1"/>
    <property type="molecule type" value="Genomic_DNA"/>
</dbReference>
<evidence type="ECO:0000256" key="1">
    <source>
        <dbReference type="SAM" id="MobiDB-lite"/>
    </source>
</evidence>
<reference evidence="2 3" key="1">
    <citation type="submission" date="2019-11" db="EMBL/GenBank/DDBJ databases">
        <title>Whole genome sequence of Oryza granulata.</title>
        <authorList>
            <person name="Li W."/>
        </authorList>
    </citation>
    <scope>NUCLEOTIDE SEQUENCE [LARGE SCALE GENOMIC DNA]</scope>
    <source>
        <strain evidence="3">cv. Menghai</strain>
        <tissue evidence="2">Leaf</tissue>
    </source>
</reference>
<organism evidence="2 3">
    <name type="scientific">Oryza meyeriana var. granulata</name>
    <dbReference type="NCBI Taxonomy" id="110450"/>
    <lineage>
        <taxon>Eukaryota</taxon>
        <taxon>Viridiplantae</taxon>
        <taxon>Streptophyta</taxon>
        <taxon>Embryophyta</taxon>
        <taxon>Tracheophyta</taxon>
        <taxon>Spermatophyta</taxon>
        <taxon>Magnoliopsida</taxon>
        <taxon>Liliopsida</taxon>
        <taxon>Poales</taxon>
        <taxon>Poaceae</taxon>
        <taxon>BOP clade</taxon>
        <taxon>Oryzoideae</taxon>
        <taxon>Oryzeae</taxon>
        <taxon>Oryzinae</taxon>
        <taxon>Oryza</taxon>
        <taxon>Oryza meyeriana</taxon>
    </lineage>
</organism>
<feature type="compositionally biased region" description="Basic residues" evidence="1">
    <location>
        <begin position="29"/>
        <end position="39"/>
    </location>
</feature>
<accession>A0A6G1EPZ5</accession>
<keyword evidence="3" id="KW-1185">Reference proteome</keyword>
<dbReference type="OrthoDB" id="10571421at2759"/>
<comment type="caution">
    <text evidence="2">The sequence shown here is derived from an EMBL/GenBank/DDBJ whole genome shotgun (WGS) entry which is preliminary data.</text>
</comment>
<gene>
    <name evidence="2" type="ORF">E2562_027128</name>
</gene>
<evidence type="ECO:0000313" key="3">
    <source>
        <dbReference type="Proteomes" id="UP000479710"/>
    </source>
</evidence>
<feature type="region of interest" description="Disordered" evidence="1">
    <location>
        <begin position="1"/>
        <end position="58"/>
    </location>
</feature>
<sequence length="117" mass="12274">MPVQLGGGKVADPKGSLDLAATDKDRASSKKNRRRHKKAAAAAAVAAPSPSPPPVPAMQSLFDTSKEVFKDSLPGFVPPPQAVARLAALLRCTRDNDGSITCRSQQRALLMAVAFLP</sequence>
<protein>
    <submittedName>
        <fullName evidence="2">Uncharacterized protein</fullName>
    </submittedName>
</protein>
<dbReference type="Proteomes" id="UP000479710">
    <property type="component" value="Unassembled WGS sequence"/>
</dbReference>
<dbReference type="AlphaFoldDB" id="A0A6G1EPZ5"/>
<evidence type="ECO:0000313" key="2">
    <source>
        <dbReference type="EMBL" id="KAF0926691.1"/>
    </source>
</evidence>